<dbReference type="InParanoid" id="T0QDK2"/>
<dbReference type="VEuPathDB" id="FungiDB:SDRG_10825"/>
<accession>T0QDK2</accession>
<keyword evidence="3" id="KW-1185">Reference proteome</keyword>
<sequence>MSNANTAATVATEAAMAARTTNSSSAMLRRIVAFDMDGDAALLAGQDTDATMDPNAITSHCASPRRVTSPVLEDDNKTPAGRDSDKQLVAQHNSTSFRVRNAKARSPRAESEKAPKRARVNPTAATGA</sequence>
<feature type="region of interest" description="Disordered" evidence="1">
    <location>
        <begin position="47"/>
        <end position="128"/>
    </location>
</feature>
<dbReference type="GeneID" id="19951552"/>
<protein>
    <submittedName>
        <fullName evidence="2">Uncharacterized protein</fullName>
    </submittedName>
</protein>
<evidence type="ECO:0000256" key="1">
    <source>
        <dbReference type="SAM" id="MobiDB-lite"/>
    </source>
</evidence>
<organism evidence="2 3">
    <name type="scientific">Saprolegnia diclina (strain VS20)</name>
    <dbReference type="NCBI Taxonomy" id="1156394"/>
    <lineage>
        <taxon>Eukaryota</taxon>
        <taxon>Sar</taxon>
        <taxon>Stramenopiles</taxon>
        <taxon>Oomycota</taxon>
        <taxon>Saprolegniomycetes</taxon>
        <taxon>Saprolegniales</taxon>
        <taxon>Saprolegniaceae</taxon>
        <taxon>Saprolegnia</taxon>
    </lineage>
</organism>
<reference evidence="2 3" key="1">
    <citation type="submission" date="2012-04" db="EMBL/GenBank/DDBJ databases">
        <title>The Genome Sequence of Saprolegnia declina VS20.</title>
        <authorList>
            <consortium name="The Broad Institute Genome Sequencing Platform"/>
            <person name="Russ C."/>
            <person name="Nusbaum C."/>
            <person name="Tyler B."/>
            <person name="van West P."/>
            <person name="Dieguez-Uribeondo J."/>
            <person name="de Bruijn I."/>
            <person name="Tripathy S."/>
            <person name="Jiang R."/>
            <person name="Young S.K."/>
            <person name="Zeng Q."/>
            <person name="Gargeya S."/>
            <person name="Fitzgerald M."/>
            <person name="Haas B."/>
            <person name="Abouelleil A."/>
            <person name="Alvarado L."/>
            <person name="Arachchi H.M."/>
            <person name="Berlin A."/>
            <person name="Chapman S.B."/>
            <person name="Goldberg J."/>
            <person name="Griggs A."/>
            <person name="Gujja S."/>
            <person name="Hansen M."/>
            <person name="Howarth C."/>
            <person name="Imamovic A."/>
            <person name="Larimer J."/>
            <person name="McCowen C."/>
            <person name="Montmayeur A."/>
            <person name="Murphy C."/>
            <person name="Neiman D."/>
            <person name="Pearson M."/>
            <person name="Priest M."/>
            <person name="Roberts A."/>
            <person name="Saif S."/>
            <person name="Shea T."/>
            <person name="Sisk P."/>
            <person name="Sykes S."/>
            <person name="Wortman J."/>
            <person name="Nusbaum C."/>
            <person name="Birren B."/>
        </authorList>
    </citation>
    <scope>NUCLEOTIDE SEQUENCE [LARGE SCALE GENOMIC DNA]</scope>
    <source>
        <strain evidence="2 3">VS20</strain>
    </source>
</reference>
<dbReference type="RefSeq" id="XP_008615059.1">
    <property type="nucleotide sequence ID" value="XM_008616837.1"/>
</dbReference>
<dbReference type="AlphaFoldDB" id="T0QDK2"/>
<gene>
    <name evidence="2" type="ORF">SDRG_10825</name>
</gene>
<dbReference type="Proteomes" id="UP000030762">
    <property type="component" value="Unassembled WGS sequence"/>
</dbReference>
<proteinExistence type="predicted"/>
<evidence type="ECO:0000313" key="3">
    <source>
        <dbReference type="Proteomes" id="UP000030762"/>
    </source>
</evidence>
<evidence type="ECO:0000313" key="2">
    <source>
        <dbReference type="EMBL" id="EQC31660.1"/>
    </source>
</evidence>
<name>T0QDK2_SAPDV</name>
<dbReference type="EMBL" id="JH767168">
    <property type="protein sequence ID" value="EQC31660.1"/>
    <property type="molecule type" value="Genomic_DNA"/>
</dbReference>
<feature type="compositionally biased region" description="Basic and acidic residues" evidence="1">
    <location>
        <begin position="74"/>
        <end position="86"/>
    </location>
</feature>